<dbReference type="GO" id="GO:0004672">
    <property type="term" value="F:protein kinase activity"/>
    <property type="evidence" value="ECO:0007669"/>
    <property type="project" value="InterPro"/>
</dbReference>
<dbReference type="PROSITE" id="PS50011">
    <property type="entry name" value="PROTEIN_KINASE_DOM"/>
    <property type="match status" value="1"/>
</dbReference>
<dbReference type="Gene3D" id="1.10.510.10">
    <property type="entry name" value="Transferase(Phosphotransferase) domain 1"/>
    <property type="match status" value="1"/>
</dbReference>
<feature type="non-terminal residue" evidence="2">
    <location>
        <position position="115"/>
    </location>
</feature>
<evidence type="ECO:0000313" key="3">
    <source>
        <dbReference type="Proteomes" id="UP000441358"/>
    </source>
</evidence>
<name>A0A7K0HS96_PARDI</name>
<reference evidence="2 3" key="1">
    <citation type="journal article" date="2019" name="Nat. Med.">
        <title>A library of human gut bacterial isolates paired with longitudinal multiomics data enables mechanistic microbiome research.</title>
        <authorList>
            <person name="Poyet M."/>
            <person name="Groussin M."/>
            <person name="Gibbons S.M."/>
            <person name="Avila-Pacheco J."/>
            <person name="Jiang X."/>
            <person name="Kearney S.M."/>
            <person name="Perrotta A.R."/>
            <person name="Berdy B."/>
            <person name="Zhao S."/>
            <person name="Lieberman T.D."/>
            <person name="Swanson P.K."/>
            <person name="Smith M."/>
            <person name="Roesemann S."/>
            <person name="Alexander J.E."/>
            <person name="Rich S.A."/>
            <person name="Livny J."/>
            <person name="Vlamakis H."/>
            <person name="Clish C."/>
            <person name="Bullock K."/>
            <person name="Deik A."/>
            <person name="Scott J."/>
            <person name="Pierce K.A."/>
            <person name="Xavier R.J."/>
            <person name="Alm E.J."/>
        </authorList>
    </citation>
    <scope>NUCLEOTIDE SEQUENCE [LARGE SCALE GENOMIC DNA]</scope>
    <source>
        <strain evidence="2 3">BIOML-A32</strain>
    </source>
</reference>
<feature type="domain" description="Protein kinase" evidence="1">
    <location>
        <begin position="13"/>
        <end position="115"/>
    </location>
</feature>
<comment type="caution">
    <text evidence="2">The sequence shown here is derived from an EMBL/GenBank/DDBJ whole genome shotgun (WGS) entry which is preliminary data.</text>
</comment>
<dbReference type="InterPro" id="IPR011009">
    <property type="entry name" value="Kinase-like_dom_sf"/>
</dbReference>
<dbReference type="InterPro" id="IPR000719">
    <property type="entry name" value="Prot_kinase_dom"/>
</dbReference>
<evidence type="ECO:0000313" key="2">
    <source>
        <dbReference type="EMBL" id="MRZ52880.1"/>
    </source>
</evidence>
<protein>
    <recommendedName>
        <fullName evidence="1">Protein kinase domain-containing protein</fullName>
    </recommendedName>
</protein>
<proteinExistence type="predicted"/>
<dbReference type="EMBL" id="WKMC01000086">
    <property type="protein sequence ID" value="MRZ52880.1"/>
    <property type="molecule type" value="Genomic_DNA"/>
</dbReference>
<dbReference type="Proteomes" id="UP000441358">
    <property type="component" value="Unassembled WGS sequence"/>
</dbReference>
<dbReference type="AlphaFoldDB" id="A0A7K0HS96"/>
<evidence type="ECO:0000259" key="1">
    <source>
        <dbReference type="PROSITE" id="PS50011"/>
    </source>
</evidence>
<dbReference type="GO" id="GO:0005524">
    <property type="term" value="F:ATP binding"/>
    <property type="evidence" value="ECO:0007669"/>
    <property type="project" value="InterPro"/>
</dbReference>
<sequence length="115" mass="13169">MFTLAKRQQLGNYIITFQVKEGDYAETYRVKDADGKNRFLKLINCAKLHRTQFDANGNILEVQIAKTLNHPNVVKYHDNGEVVLDGRKFAYIVFDYISGETASQYIAREGSLSVY</sequence>
<organism evidence="2 3">
    <name type="scientific">Parabacteroides distasonis</name>
    <dbReference type="NCBI Taxonomy" id="823"/>
    <lineage>
        <taxon>Bacteria</taxon>
        <taxon>Pseudomonadati</taxon>
        <taxon>Bacteroidota</taxon>
        <taxon>Bacteroidia</taxon>
        <taxon>Bacteroidales</taxon>
        <taxon>Tannerellaceae</taxon>
        <taxon>Parabacteroides</taxon>
    </lineage>
</organism>
<dbReference type="SUPFAM" id="SSF56112">
    <property type="entry name" value="Protein kinase-like (PK-like)"/>
    <property type="match status" value="1"/>
</dbReference>
<accession>A0A7K0HS96</accession>
<gene>
    <name evidence="2" type="ORF">GKD66_22265</name>
</gene>